<dbReference type="Proteomes" id="UP000018680">
    <property type="component" value="Chromosome"/>
</dbReference>
<feature type="region of interest" description="Disordered" evidence="1">
    <location>
        <begin position="1"/>
        <end position="53"/>
    </location>
</feature>
<evidence type="ECO:0000313" key="2">
    <source>
        <dbReference type="EMBL" id="AHC16249.1"/>
    </source>
</evidence>
<proteinExistence type="predicted"/>
<dbReference type="KEGG" id="slr:L21SP2_2901"/>
<organism evidence="2 3">
    <name type="scientific">Salinispira pacifica</name>
    <dbReference type="NCBI Taxonomy" id="1307761"/>
    <lineage>
        <taxon>Bacteria</taxon>
        <taxon>Pseudomonadati</taxon>
        <taxon>Spirochaetota</taxon>
        <taxon>Spirochaetia</taxon>
        <taxon>Spirochaetales</taxon>
        <taxon>Spirochaetaceae</taxon>
        <taxon>Salinispira</taxon>
    </lineage>
</organism>
<keyword evidence="3" id="KW-1185">Reference proteome</keyword>
<dbReference type="EMBL" id="CP006939">
    <property type="protein sequence ID" value="AHC16249.1"/>
    <property type="molecule type" value="Genomic_DNA"/>
</dbReference>
<protein>
    <submittedName>
        <fullName evidence="2">Uncharacterized protein</fullName>
    </submittedName>
</protein>
<evidence type="ECO:0000256" key="1">
    <source>
        <dbReference type="SAM" id="MobiDB-lite"/>
    </source>
</evidence>
<dbReference type="HOGENOM" id="CLU_2587702_0_0_12"/>
<evidence type="ECO:0000313" key="3">
    <source>
        <dbReference type="Proteomes" id="UP000018680"/>
    </source>
</evidence>
<dbReference type="STRING" id="1307761.L21SP2_2901"/>
<gene>
    <name evidence="2" type="ORF">L21SP2_2901</name>
</gene>
<accession>V5WL19</accession>
<reference evidence="2 3" key="1">
    <citation type="journal article" date="2015" name="Stand. Genomic Sci.">
        <title>Complete genome sequence and description of Salinispira pacifica gen. nov., sp. nov., a novel spirochaete isolated form a hypersaline microbial mat.</title>
        <authorList>
            <person name="Ben Hania W."/>
            <person name="Joseph M."/>
            <person name="Schumann P."/>
            <person name="Bunk B."/>
            <person name="Fiebig A."/>
            <person name="Sproer C."/>
            <person name="Klenk H.P."/>
            <person name="Fardeau M.L."/>
            <person name="Spring S."/>
        </authorList>
    </citation>
    <scope>NUCLEOTIDE SEQUENCE [LARGE SCALE GENOMIC DNA]</scope>
    <source>
        <strain evidence="2 3">L21-RPul-D2</strain>
    </source>
</reference>
<dbReference type="AlphaFoldDB" id="V5WL19"/>
<name>V5WL19_9SPIO</name>
<sequence length="80" mass="8705">MEPVVEPAAGWNRQRDPGPRTAGTDRGGGSTVPGWSRRRKKSCPGTSGQLYGRRPAGETCLFLLPVVHQHFSFSCIMCCT</sequence>